<dbReference type="Pfam" id="PF13386">
    <property type="entry name" value="DsbD_2"/>
    <property type="match status" value="1"/>
</dbReference>
<sequence length="224" mass="23436">MDGLMLAALTGILGAPHCIGMCGGTVSGFALNAEGSAFRAVSAYNLGRITTYTGLGALMGTAGSFVETAGKLAGLQGIASIAGGVFILLWIFRKYAIPLGRWGPLRIPFLRSLSLRLKKSKEMGAIYGSGLLLGFIPCGMTYAMQMNAAASSEAWSGALIMAVFGLATLPALFFAGLFAGVFKKSLRGKLLWAGQAVAVWIGVLSVLRGMAANSWIPSIHPWLW</sequence>
<keyword evidence="4" id="KW-1185">Reference proteome</keyword>
<evidence type="ECO:0000313" key="3">
    <source>
        <dbReference type="EMBL" id="NOU96232.1"/>
    </source>
</evidence>
<dbReference type="AlphaFoldDB" id="A0A972K4P7"/>
<proteinExistence type="predicted"/>
<feature type="transmembrane region" description="Helical" evidence="1">
    <location>
        <begin position="124"/>
        <end position="143"/>
    </location>
</feature>
<evidence type="ECO:0000313" key="4">
    <source>
        <dbReference type="Proteomes" id="UP000641588"/>
    </source>
</evidence>
<dbReference type="PANTHER" id="PTHR42208:SF1">
    <property type="entry name" value="HEAVY METAL TRANSPORTER"/>
    <property type="match status" value="1"/>
</dbReference>
<protein>
    <submittedName>
        <fullName evidence="3">Sulfite exporter TauE/SafE family protein</fullName>
    </submittedName>
</protein>
<feature type="transmembrane region" description="Helical" evidence="1">
    <location>
        <begin position="155"/>
        <end position="178"/>
    </location>
</feature>
<organism evidence="3 4">
    <name type="scientific">Paenibacillus foliorum</name>
    <dbReference type="NCBI Taxonomy" id="2654974"/>
    <lineage>
        <taxon>Bacteria</taxon>
        <taxon>Bacillati</taxon>
        <taxon>Bacillota</taxon>
        <taxon>Bacilli</taxon>
        <taxon>Bacillales</taxon>
        <taxon>Paenibacillaceae</taxon>
        <taxon>Paenibacillus</taxon>
    </lineage>
</organism>
<gene>
    <name evidence="3" type="ORF">GC093_23860</name>
</gene>
<keyword evidence="1" id="KW-1133">Transmembrane helix</keyword>
<name>A0A972K4P7_9BACL</name>
<comment type="caution">
    <text evidence="3">The sequence shown here is derived from an EMBL/GenBank/DDBJ whole genome shotgun (WGS) entry which is preliminary data.</text>
</comment>
<keyword evidence="1" id="KW-0812">Transmembrane</keyword>
<accession>A0A972K4P7</accession>
<reference evidence="3" key="1">
    <citation type="submission" date="2019-10" db="EMBL/GenBank/DDBJ databases">
        <title>Description of Paenibacillus glebae sp. nov.</title>
        <authorList>
            <person name="Carlier A."/>
            <person name="Qi S."/>
        </authorList>
    </citation>
    <scope>NUCLEOTIDE SEQUENCE</scope>
    <source>
        <strain evidence="3">LMG 31456</strain>
    </source>
</reference>
<dbReference type="InterPro" id="IPR039447">
    <property type="entry name" value="UreH-like_TM_dom"/>
</dbReference>
<dbReference type="PANTHER" id="PTHR42208">
    <property type="entry name" value="HEAVY METAL TRANSPORTER-RELATED"/>
    <property type="match status" value="1"/>
</dbReference>
<evidence type="ECO:0000259" key="2">
    <source>
        <dbReference type="Pfam" id="PF13386"/>
    </source>
</evidence>
<evidence type="ECO:0000256" key="1">
    <source>
        <dbReference type="SAM" id="Phobius"/>
    </source>
</evidence>
<feature type="domain" description="Urease accessory protein UreH-like transmembrane" evidence="2">
    <location>
        <begin position="7"/>
        <end position="204"/>
    </location>
</feature>
<keyword evidence="1" id="KW-0472">Membrane</keyword>
<feature type="transmembrane region" description="Helical" evidence="1">
    <location>
        <begin position="73"/>
        <end position="92"/>
    </location>
</feature>
<dbReference type="EMBL" id="WHOD01000095">
    <property type="protein sequence ID" value="NOU96232.1"/>
    <property type="molecule type" value="Genomic_DNA"/>
</dbReference>
<feature type="transmembrane region" description="Helical" evidence="1">
    <location>
        <begin position="190"/>
        <end position="216"/>
    </location>
</feature>
<dbReference type="Proteomes" id="UP000641588">
    <property type="component" value="Unassembled WGS sequence"/>
</dbReference>